<feature type="transmembrane region" description="Helical" evidence="1">
    <location>
        <begin position="16"/>
        <end position="35"/>
    </location>
</feature>
<evidence type="ECO:0000256" key="1">
    <source>
        <dbReference type="SAM" id="Phobius"/>
    </source>
</evidence>
<dbReference type="EMBL" id="QFQZ01000006">
    <property type="protein sequence ID" value="PZR36536.1"/>
    <property type="molecule type" value="Genomic_DNA"/>
</dbReference>
<dbReference type="RefSeq" id="WP_099536100.1">
    <property type="nucleotide sequence ID" value="NZ_QFQZ01000006.1"/>
</dbReference>
<evidence type="ECO:0000313" key="3">
    <source>
        <dbReference type="Proteomes" id="UP000249393"/>
    </source>
</evidence>
<protein>
    <submittedName>
        <fullName evidence="2">Uncharacterized protein</fullName>
    </submittedName>
</protein>
<dbReference type="AlphaFoldDB" id="A0A2W5VIL3"/>
<organism evidence="2 3">
    <name type="scientific">Caulobacter segnis</name>
    <dbReference type="NCBI Taxonomy" id="88688"/>
    <lineage>
        <taxon>Bacteria</taxon>
        <taxon>Pseudomonadati</taxon>
        <taxon>Pseudomonadota</taxon>
        <taxon>Alphaproteobacteria</taxon>
        <taxon>Caulobacterales</taxon>
        <taxon>Caulobacteraceae</taxon>
        <taxon>Caulobacter</taxon>
    </lineage>
</organism>
<comment type="caution">
    <text evidence="2">The sequence shown here is derived from an EMBL/GenBank/DDBJ whole genome shotgun (WGS) entry which is preliminary data.</text>
</comment>
<keyword evidence="1" id="KW-0812">Transmembrane</keyword>
<reference evidence="2 3" key="1">
    <citation type="submission" date="2017-08" db="EMBL/GenBank/DDBJ databases">
        <title>Infants hospitalized years apart are colonized by the same room-sourced microbial strains.</title>
        <authorList>
            <person name="Brooks B."/>
            <person name="Olm M.R."/>
            <person name="Firek B.A."/>
            <person name="Baker R."/>
            <person name="Thomas B.C."/>
            <person name="Morowitz M.J."/>
            <person name="Banfield J.F."/>
        </authorList>
    </citation>
    <scope>NUCLEOTIDE SEQUENCE [LARGE SCALE GENOMIC DNA]</scope>
    <source>
        <strain evidence="2">S2_003_000_R2_4</strain>
    </source>
</reference>
<keyword evidence="1" id="KW-1133">Transmembrane helix</keyword>
<sequence length="36" mass="3786">MLRYVNAFENAFDRLAGGYFLVIALAVAAAVAGVVL</sequence>
<accession>A0A2W5VIL3</accession>
<name>A0A2W5VIL3_9CAUL</name>
<dbReference type="Proteomes" id="UP000249393">
    <property type="component" value="Unassembled WGS sequence"/>
</dbReference>
<proteinExistence type="predicted"/>
<evidence type="ECO:0000313" key="2">
    <source>
        <dbReference type="EMBL" id="PZR36536.1"/>
    </source>
</evidence>
<gene>
    <name evidence="2" type="ORF">DI526_03625</name>
</gene>
<keyword evidence="1" id="KW-0472">Membrane</keyword>